<proteinExistence type="predicted"/>
<evidence type="ECO:0000313" key="1">
    <source>
        <dbReference type="EMBL" id="RKT74845.1"/>
    </source>
</evidence>
<dbReference type="InterPro" id="IPR011990">
    <property type="entry name" value="TPR-like_helical_dom_sf"/>
</dbReference>
<dbReference type="EMBL" id="RBXR01000001">
    <property type="protein sequence ID" value="RKT74845.1"/>
    <property type="molecule type" value="Genomic_DNA"/>
</dbReference>
<comment type="caution">
    <text evidence="1">The sequence shown here is derived from an EMBL/GenBank/DDBJ whole genome shotgun (WGS) entry which is preliminary data.</text>
</comment>
<protein>
    <recommendedName>
        <fullName evidence="3">Tetratricopeptide repeat protein</fullName>
    </recommendedName>
</protein>
<dbReference type="Gene3D" id="1.25.40.10">
    <property type="entry name" value="Tetratricopeptide repeat domain"/>
    <property type="match status" value="4"/>
</dbReference>
<dbReference type="AlphaFoldDB" id="A0A495XNQ9"/>
<dbReference type="SUPFAM" id="SSF48452">
    <property type="entry name" value="TPR-like"/>
    <property type="match status" value="1"/>
</dbReference>
<name>A0A495XNQ9_9PSEU</name>
<evidence type="ECO:0008006" key="3">
    <source>
        <dbReference type="Google" id="ProtNLM"/>
    </source>
</evidence>
<organism evidence="1 2">
    <name type="scientific">Saccharothrix variisporea</name>
    <dbReference type="NCBI Taxonomy" id="543527"/>
    <lineage>
        <taxon>Bacteria</taxon>
        <taxon>Bacillati</taxon>
        <taxon>Actinomycetota</taxon>
        <taxon>Actinomycetes</taxon>
        <taxon>Pseudonocardiales</taxon>
        <taxon>Pseudonocardiaceae</taxon>
        <taxon>Saccharothrix</taxon>
    </lineage>
</organism>
<reference evidence="1 2" key="1">
    <citation type="submission" date="2018-10" db="EMBL/GenBank/DDBJ databases">
        <title>Sequencing the genomes of 1000 actinobacteria strains.</title>
        <authorList>
            <person name="Klenk H.-P."/>
        </authorList>
    </citation>
    <scope>NUCLEOTIDE SEQUENCE [LARGE SCALE GENOMIC DNA]</scope>
    <source>
        <strain evidence="1 2">DSM 43911</strain>
    </source>
</reference>
<evidence type="ECO:0000313" key="2">
    <source>
        <dbReference type="Proteomes" id="UP000272729"/>
    </source>
</evidence>
<accession>A0A495XNQ9</accession>
<dbReference type="Proteomes" id="UP000272729">
    <property type="component" value="Unassembled WGS sequence"/>
</dbReference>
<sequence>MGDVDRAEASARALLDRRGWDRQAAALASVARAAARTGHLDRAETIARSIVTPFVRTKAMLWVAEAAIDAGARERAATLVDDAQAIGTSLDDPRSKALTLGLVAAVAAKAGRRERAATLIGQAEAVARSITDVNSASSALVALVGAAAELGVDRAEALARTITAEYDDRDKALVTVTEAVARTGDVQRAETTADSISAAYWRTRALTSAAGIVAEAGDAVGAGTLIARAHDCAGAVDRVELRAWSLCAVAEAAGTAGDRDLAGRLVDRAEADARAVDARSSLMADQQARVLVSVAGTAAKIGDLDRAEAVARSIAVLAQQASALAAVAEVVARAGDAERARALILRAESLSRTPDLEVQLHLISGLRAVTEAAVEAGDLDGARSSAARAEAVARSTSGADDRDGALASAAGVAAVAGDLDRVDAVITSIADPYTQAWALLRTGEATAGAGGFDRARTLLGRAASMARRAREKDFQRARALGSSIDSAAKAVELGRAEAAARSGKLRRAARIADSVRRTPEEQAKVLVAMSDFLVGKGALERAGRLVARAETIAEAIRVNHVRVDPFEREEAVRTLALLAEVAAKTGDPDRAGSYLARADSIAESTTDAHKARALVSMAEAAVATGRHDLGRSLITRAETAADAVDNPYTRASVLVSVAEAAVRAGDLDRAHAIAEAIDPAVTPEQQALAFLTLTASPEPSLRARAIARALRVADWHVSIRELVTVVPEARAIVVAELDAVVSGAEDGERGGR</sequence>
<gene>
    <name evidence="1" type="ORF">DFJ66_8219</name>
</gene>
<keyword evidence="2" id="KW-1185">Reference proteome</keyword>